<dbReference type="RefSeq" id="WP_321398364.1">
    <property type="nucleotide sequence ID" value="NZ_CP139487.1"/>
</dbReference>
<sequence>MKLQKIVVIGAGTMGSGIAQWFTQQLCSVELVDNSQAQLEKALKDIHTSWDKLAEKGKLSNAAELKTLISIKMIDQVAKDADLVVEAIIENLEIKRELFKKLDAYFGPHTILASNTSSFPIHLMAEAVERKDKFLGLHFFNPATIMKLVEVIKGKDSSEKLCRDLYAWFDSKDKKPAFCKDSPGFIVNRVARNFYGEPLRIVDTENEAKEKEVDAILKEVGGFKMGPFELMDLIGIDVNYSVTCSVWEAYDKEPRFAPHKLQKQMVDEKRFGRKSKRGFYKYD</sequence>
<dbReference type="InterPro" id="IPR036291">
    <property type="entry name" value="NAD(P)-bd_dom_sf"/>
</dbReference>
<protein>
    <submittedName>
        <fullName evidence="7">3-hydroxyacyl-CoA dehydrogenase NAD-binding domain-containing protein</fullName>
    </submittedName>
</protein>
<feature type="binding site" evidence="3">
    <location>
        <position position="95"/>
    </location>
    <ligand>
        <name>NAD(+)</name>
        <dbReference type="ChEBI" id="CHEBI:57540"/>
    </ligand>
</feature>
<dbReference type="PIRSF" id="PIRSF000105">
    <property type="entry name" value="HCDH"/>
    <property type="match status" value="1"/>
</dbReference>
<evidence type="ECO:0000256" key="3">
    <source>
        <dbReference type="PIRSR" id="PIRSR000105-2"/>
    </source>
</evidence>
<keyword evidence="3" id="KW-0520">NAD</keyword>
<feature type="binding site" evidence="4">
    <location>
        <position position="56"/>
    </location>
    <ligand>
        <name>CoA</name>
        <dbReference type="ChEBI" id="CHEBI:57287"/>
    </ligand>
</feature>
<dbReference type="GO" id="GO:0008691">
    <property type="term" value="F:3-hydroxybutyryl-CoA dehydrogenase activity"/>
    <property type="evidence" value="ECO:0007669"/>
    <property type="project" value="TreeGrafter"/>
</dbReference>
<feature type="domain" description="3-hydroxyacyl-CoA dehydrogenase NAD binding" evidence="6">
    <location>
        <begin position="5"/>
        <end position="181"/>
    </location>
</feature>
<evidence type="ECO:0000313" key="8">
    <source>
        <dbReference type="Proteomes" id="UP001324634"/>
    </source>
</evidence>
<dbReference type="InterPro" id="IPR022694">
    <property type="entry name" value="3-OHacyl-CoA_DH"/>
</dbReference>
<feature type="binding site" evidence="3">
    <location>
        <position position="274"/>
    </location>
    <ligand>
        <name>NAD(+)</name>
        <dbReference type="ChEBI" id="CHEBI:57540"/>
    </ligand>
</feature>
<organism evidence="7 8">
    <name type="scientific">Peredibacter starrii</name>
    <dbReference type="NCBI Taxonomy" id="28202"/>
    <lineage>
        <taxon>Bacteria</taxon>
        <taxon>Pseudomonadati</taxon>
        <taxon>Bdellovibrionota</taxon>
        <taxon>Bacteriovoracia</taxon>
        <taxon>Bacteriovoracales</taxon>
        <taxon>Bacteriovoracaceae</taxon>
        <taxon>Peredibacter</taxon>
    </lineage>
</organism>
<feature type="binding site" evidence="3">
    <location>
        <begin position="10"/>
        <end position="15"/>
    </location>
    <ligand>
        <name>NAD(+)</name>
        <dbReference type="ChEBI" id="CHEBI:57540"/>
    </ligand>
</feature>
<evidence type="ECO:0000259" key="5">
    <source>
        <dbReference type="Pfam" id="PF00725"/>
    </source>
</evidence>
<dbReference type="EMBL" id="CP139487">
    <property type="protein sequence ID" value="WPU66295.1"/>
    <property type="molecule type" value="Genomic_DNA"/>
</dbReference>
<dbReference type="KEGG" id="psti:SOO65_06000"/>
<evidence type="ECO:0000313" key="7">
    <source>
        <dbReference type="EMBL" id="WPU66295.1"/>
    </source>
</evidence>
<keyword evidence="8" id="KW-1185">Reference proteome</keyword>
<dbReference type="InterPro" id="IPR006176">
    <property type="entry name" value="3-OHacyl-CoA_DH_NAD-bd"/>
</dbReference>
<feature type="binding site" evidence="3">
    <location>
        <position position="90"/>
    </location>
    <ligand>
        <name>NAD(+)</name>
        <dbReference type="ChEBI" id="CHEBI:57540"/>
    </ligand>
</feature>
<dbReference type="GO" id="GO:0070403">
    <property type="term" value="F:NAD+ binding"/>
    <property type="evidence" value="ECO:0007669"/>
    <property type="project" value="InterPro"/>
</dbReference>
<dbReference type="GO" id="GO:0006635">
    <property type="term" value="P:fatty acid beta-oxidation"/>
    <property type="evidence" value="ECO:0007669"/>
    <property type="project" value="TreeGrafter"/>
</dbReference>
<evidence type="ECO:0000259" key="6">
    <source>
        <dbReference type="Pfam" id="PF02737"/>
    </source>
</evidence>
<feature type="binding site" evidence="4">
    <location>
        <position position="49"/>
    </location>
    <ligand>
        <name>CoA</name>
        <dbReference type="ChEBI" id="CHEBI:57287"/>
    </ligand>
</feature>
<dbReference type="Gene3D" id="3.40.50.720">
    <property type="entry name" value="NAD(P)-binding Rossmann-like Domain"/>
    <property type="match status" value="1"/>
</dbReference>
<dbReference type="SUPFAM" id="SSF51735">
    <property type="entry name" value="NAD(P)-binding Rossmann-fold domains"/>
    <property type="match status" value="1"/>
</dbReference>
<dbReference type="FunFam" id="3.40.50.720:FF:000009">
    <property type="entry name" value="Fatty oxidation complex, alpha subunit"/>
    <property type="match status" value="1"/>
</dbReference>
<dbReference type="Gene3D" id="1.10.1040.50">
    <property type="match status" value="1"/>
</dbReference>
<evidence type="ECO:0000256" key="1">
    <source>
        <dbReference type="ARBA" id="ARBA00023002"/>
    </source>
</evidence>
<feature type="domain" description="3-hydroxyacyl-CoA dehydrogenase C-terminal" evidence="5">
    <location>
        <begin position="184"/>
        <end position="282"/>
    </location>
</feature>
<dbReference type="Pfam" id="PF00725">
    <property type="entry name" value="3HCDH"/>
    <property type="match status" value="1"/>
</dbReference>
<feature type="binding site" evidence="3">
    <location>
        <position position="141"/>
    </location>
    <ligand>
        <name>NAD(+)</name>
        <dbReference type="ChEBI" id="CHEBI:57540"/>
    </ligand>
</feature>
<accession>A0AAX4HSF6</accession>
<feature type="binding site" evidence="3">
    <location>
        <position position="117"/>
    </location>
    <ligand>
        <name>NAD(+)</name>
        <dbReference type="ChEBI" id="CHEBI:57540"/>
    </ligand>
</feature>
<proteinExistence type="predicted"/>
<dbReference type="PANTHER" id="PTHR48075">
    <property type="entry name" value="3-HYDROXYACYL-COA DEHYDROGENASE FAMILY PROTEIN"/>
    <property type="match status" value="1"/>
</dbReference>
<feature type="site" description="Important for catalytic activity" evidence="2">
    <location>
        <position position="138"/>
    </location>
</feature>
<reference evidence="7 8" key="1">
    <citation type="submission" date="2023-11" db="EMBL/GenBank/DDBJ databases">
        <title>Peredibacter starrii A3.12.</title>
        <authorList>
            <person name="Mitchell R.J."/>
        </authorList>
    </citation>
    <scope>NUCLEOTIDE SEQUENCE [LARGE SCALE GENOMIC DNA]</scope>
    <source>
        <strain evidence="7 8">A3.12</strain>
    </source>
</reference>
<dbReference type="InterPro" id="IPR006108">
    <property type="entry name" value="3HC_DH_C"/>
</dbReference>
<dbReference type="PANTHER" id="PTHR48075:SF5">
    <property type="entry name" value="3-HYDROXYBUTYRYL-COA DEHYDROGENASE"/>
    <property type="match status" value="1"/>
</dbReference>
<evidence type="ECO:0000256" key="2">
    <source>
        <dbReference type="PIRSR" id="PIRSR000105-1"/>
    </source>
</evidence>
<dbReference type="AlphaFoldDB" id="A0AAX4HSF6"/>
<feature type="binding site" evidence="4">
    <location>
        <position position="117"/>
    </location>
    <ligand>
        <name>CoA</name>
        <dbReference type="ChEBI" id="CHEBI:57287"/>
    </ligand>
</feature>
<name>A0AAX4HSF6_9BACT</name>
<dbReference type="SUPFAM" id="SSF48179">
    <property type="entry name" value="6-phosphogluconate dehydrogenase C-terminal domain-like"/>
    <property type="match status" value="1"/>
</dbReference>
<gene>
    <name evidence="7" type="ORF">SOO65_06000</name>
</gene>
<keyword evidence="1" id="KW-0560">Oxidoreductase</keyword>
<dbReference type="Pfam" id="PF02737">
    <property type="entry name" value="3HCDH_N"/>
    <property type="match status" value="1"/>
</dbReference>
<evidence type="ECO:0000256" key="4">
    <source>
        <dbReference type="PIRSR" id="PIRSR000105-3"/>
    </source>
</evidence>
<feature type="binding site" evidence="3">
    <location>
        <position position="33"/>
    </location>
    <ligand>
        <name>NAD(+)</name>
        <dbReference type="ChEBI" id="CHEBI:57540"/>
    </ligand>
</feature>
<dbReference type="InterPro" id="IPR008927">
    <property type="entry name" value="6-PGluconate_DH-like_C_sf"/>
</dbReference>
<dbReference type="Proteomes" id="UP001324634">
    <property type="component" value="Chromosome"/>
</dbReference>